<comment type="subunit">
    <text evidence="6">HflC and HflK may interact to form a multimeric complex.</text>
</comment>
<evidence type="ECO:0000256" key="6">
    <source>
        <dbReference type="RuleBase" id="RU364113"/>
    </source>
</evidence>
<dbReference type="InterPro" id="IPR001107">
    <property type="entry name" value="Band_7"/>
</dbReference>
<keyword evidence="3 6" id="KW-0812">Transmembrane</keyword>
<comment type="subcellular location">
    <subcellularLocation>
        <location evidence="1">Membrane</location>
        <topology evidence="1">Single-pass membrane protein</topology>
    </subcellularLocation>
</comment>
<dbReference type="OrthoDB" id="9779595at2"/>
<evidence type="ECO:0000256" key="5">
    <source>
        <dbReference type="ARBA" id="ARBA00023136"/>
    </source>
</evidence>
<dbReference type="STRING" id="1156395.DBT_2076"/>
<feature type="transmembrane region" description="Helical" evidence="6">
    <location>
        <begin position="23"/>
        <end position="42"/>
    </location>
</feature>
<evidence type="ECO:0000313" key="9">
    <source>
        <dbReference type="Proteomes" id="UP000093080"/>
    </source>
</evidence>
<dbReference type="InterPro" id="IPR036013">
    <property type="entry name" value="Band_7/SPFH_dom_sf"/>
</dbReference>
<accession>A0A1B9F3X4</accession>
<organism evidence="8 9">
    <name type="scientific">Dissulfuribacter thermophilus</name>
    <dbReference type="NCBI Taxonomy" id="1156395"/>
    <lineage>
        <taxon>Bacteria</taxon>
        <taxon>Pseudomonadati</taxon>
        <taxon>Thermodesulfobacteriota</taxon>
        <taxon>Dissulfuribacteria</taxon>
        <taxon>Dissulfuribacterales</taxon>
        <taxon>Dissulfuribacteraceae</taxon>
        <taxon>Dissulfuribacter</taxon>
    </lineage>
</organism>
<evidence type="ECO:0000256" key="3">
    <source>
        <dbReference type="ARBA" id="ARBA00022692"/>
    </source>
</evidence>
<dbReference type="NCBIfam" id="TIGR01933">
    <property type="entry name" value="hflK"/>
    <property type="match status" value="1"/>
</dbReference>
<dbReference type="Proteomes" id="UP000093080">
    <property type="component" value="Unassembled WGS sequence"/>
</dbReference>
<dbReference type="CDD" id="cd03404">
    <property type="entry name" value="SPFH_HflK"/>
    <property type="match status" value="1"/>
</dbReference>
<comment type="caution">
    <text evidence="8">The sequence shown here is derived from an EMBL/GenBank/DDBJ whole genome shotgun (WGS) entry which is preliminary data.</text>
</comment>
<protein>
    <recommendedName>
        <fullName evidence="6">Protein HflK</fullName>
    </recommendedName>
</protein>
<dbReference type="RefSeq" id="WP_067619888.1">
    <property type="nucleotide sequence ID" value="NZ_MAGO01000011.1"/>
</dbReference>
<dbReference type="Gene3D" id="3.30.479.30">
    <property type="entry name" value="Band 7 domain"/>
    <property type="match status" value="1"/>
</dbReference>
<evidence type="ECO:0000313" key="8">
    <source>
        <dbReference type="EMBL" id="OCC14534.1"/>
    </source>
</evidence>
<dbReference type="PANTHER" id="PTHR43327">
    <property type="entry name" value="STOMATIN-LIKE PROTEIN 2, MITOCHONDRIAL"/>
    <property type="match status" value="1"/>
</dbReference>
<dbReference type="PANTHER" id="PTHR43327:SF2">
    <property type="entry name" value="MODULATOR OF FTSH PROTEASE HFLK"/>
    <property type="match status" value="1"/>
</dbReference>
<gene>
    <name evidence="8" type="ORF">DBT_2076</name>
</gene>
<dbReference type="GO" id="GO:0016020">
    <property type="term" value="C:membrane"/>
    <property type="evidence" value="ECO:0007669"/>
    <property type="project" value="UniProtKB-SubCell"/>
</dbReference>
<sequence>MPGDIPNTTPLNKFKIPYNAGKSLAIFFGAIILALTLWNSWFTVAPEEVGIILRFGKYVREAPPGLNFKFPNPIEKVIKVPVQRQLKEEFGFRTQKAGVRTLYAQKNYRAESLMLTGDLNVVVVEWSTQFRIKDPFKFLFKVRDMKSTFRDMNEAVMRQVVGNRTVNEVLTTGRRAIAEEVKRSLQTLCNQYETGIAVDQIVLQNVTPPDPVKPSFNEVNQAQQEKEKLINQAMAEYNRIIPRAKGEALKTIQQAKGYATERINEAQGDALWFEALLKAYKEAPEITKARLYLETMDKIYPKLKTKYIIDQEIKGLLPLLNLGKEGK</sequence>
<keyword evidence="5 6" id="KW-0472">Membrane</keyword>
<proteinExistence type="inferred from homology"/>
<comment type="similarity">
    <text evidence="2 6">Belongs to the band 7/mec-2 family. HflK subfamily.</text>
</comment>
<comment type="function">
    <text evidence="6">HflC and HflK could encode or regulate a protease.</text>
</comment>
<evidence type="ECO:0000259" key="7">
    <source>
        <dbReference type="SMART" id="SM00244"/>
    </source>
</evidence>
<dbReference type="PATRIC" id="fig|1156395.6.peg.2101"/>
<dbReference type="SUPFAM" id="SSF117892">
    <property type="entry name" value="Band 7/SPFH domain"/>
    <property type="match status" value="1"/>
</dbReference>
<feature type="domain" description="Band 7" evidence="7">
    <location>
        <begin position="39"/>
        <end position="220"/>
    </location>
</feature>
<evidence type="ECO:0000256" key="4">
    <source>
        <dbReference type="ARBA" id="ARBA00022989"/>
    </source>
</evidence>
<dbReference type="EMBL" id="MAGO01000011">
    <property type="protein sequence ID" value="OCC14534.1"/>
    <property type="molecule type" value="Genomic_DNA"/>
</dbReference>
<name>A0A1B9F3X4_9BACT</name>
<dbReference type="InterPro" id="IPR010201">
    <property type="entry name" value="HflK"/>
</dbReference>
<keyword evidence="9" id="KW-1185">Reference proteome</keyword>
<evidence type="ECO:0000256" key="1">
    <source>
        <dbReference type="ARBA" id="ARBA00004167"/>
    </source>
</evidence>
<reference evidence="8 9" key="1">
    <citation type="submission" date="2016-06" db="EMBL/GenBank/DDBJ databases">
        <title>Respiratory ammonification of nitrate coupled to the oxidation of elemental sulfur in deep-sea autotrophic thermophilic bacteria.</title>
        <authorList>
            <person name="Slobodkina G.B."/>
            <person name="Mardanov A.V."/>
            <person name="Ravin N.V."/>
            <person name="Frolova A.A."/>
            <person name="Viryasiv M.B."/>
            <person name="Chernyh N.A."/>
            <person name="Bonch-Osmolovskaya E.A."/>
            <person name="Slobodkin A.I."/>
        </authorList>
    </citation>
    <scope>NUCLEOTIDE SEQUENCE [LARGE SCALE GENOMIC DNA]</scope>
    <source>
        <strain evidence="8 9">S69</strain>
    </source>
</reference>
<dbReference type="InterPro" id="IPR050710">
    <property type="entry name" value="Band7/mec-2_domain"/>
</dbReference>
<dbReference type="AlphaFoldDB" id="A0A1B9F3X4"/>
<dbReference type="Pfam" id="PF01145">
    <property type="entry name" value="Band_7"/>
    <property type="match status" value="1"/>
</dbReference>
<keyword evidence="4 6" id="KW-1133">Transmembrane helix</keyword>
<evidence type="ECO:0000256" key="2">
    <source>
        <dbReference type="ARBA" id="ARBA00006971"/>
    </source>
</evidence>
<dbReference type="SMART" id="SM00244">
    <property type="entry name" value="PHB"/>
    <property type="match status" value="1"/>
</dbReference>